<dbReference type="EMBL" id="LS974625">
    <property type="protein sequence ID" value="CAG7861190.1"/>
    <property type="molecule type" value="Genomic_DNA"/>
</dbReference>
<dbReference type="AlphaFoldDB" id="A0A8D9CMB0"/>
<proteinExistence type="predicted"/>
<reference evidence="3 4" key="1">
    <citation type="submission" date="2021-07" db="EMBL/GenBank/DDBJ databases">
        <authorList>
            <consortium name="Genoscope - CEA"/>
            <person name="William W."/>
        </authorList>
    </citation>
    <scope>NUCLEOTIDE SEQUENCE [LARGE SCALE GENOMIC DNA]</scope>
</reference>
<keyword evidence="2" id="KW-1133">Transmembrane helix</keyword>
<keyword evidence="2" id="KW-0812">Transmembrane</keyword>
<gene>
    <name evidence="3" type="ORF">BRAPAZ1V2_A09P16570.2</name>
</gene>
<dbReference type="Gramene" id="A09p16570.2_BraZ1">
    <property type="protein sequence ID" value="A09p16570.2_BraZ1.CDS"/>
    <property type="gene ID" value="A09g16570.2_BraZ1"/>
</dbReference>
<evidence type="ECO:0000313" key="3">
    <source>
        <dbReference type="EMBL" id="CAG7861190.1"/>
    </source>
</evidence>
<organism evidence="3 4">
    <name type="scientific">Brassica campestris</name>
    <name type="common">Field mustard</name>
    <dbReference type="NCBI Taxonomy" id="3711"/>
    <lineage>
        <taxon>Eukaryota</taxon>
        <taxon>Viridiplantae</taxon>
        <taxon>Streptophyta</taxon>
        <taxon>Embryophyta</taxon>
        <taxon>Tracheophyta</taxon>
        <taxon>Spermatophyta</taxon>
        <taxon>Magnoliopsida</taxon>
        <taxon>eudicotyledons</taxon>
        <taxon>Gunneridae</taxon>
        <taxon>Pentapetalae</taxon>
        <taxon>rosids</taxon>
        <taxon>malvids</taxon>
        <taxon>Brassicales</taxon>
        <taxon>Brassicaceae</taxon>
        <taxon>Brassiceae</taxon>
        <taxon>Brassica</taxon>
    </lineage>
</organism>
<evidence type="ECO:0000256" key="1">
    <source>
        <dbReference type="SAM" id="MobiDB-lite"/>
    </source>
</evidence>
<keyword evidence="2" id="KW-0472">Membrane</keyword>
<dbReference type="Proteomes" id="UP000694005">
    <property type="component" value="Chromosome A09"/>
</dbReference>
<feature type="transmembrane region" description="Helical" evidence="2">
    <location>
        <begin position="77"/>
        <end position="95"/>
    </location>
</feature>
<protein>
    <submittedName>
        <fullName evidence="3">Uncharacterized protein</fullName>
    </submittedName>
</protein>
<accession>A0A8D9CMB0</accession>
<evidence type="ECO:0000313" key="4">
    <source>
        <dbReference type="Proteomes" id="UP000694005"/>
    </source>
</evidence>
<evidence type="ECO:0000256" key="2">
    <source>
        <dbReference type="SAM" id="Phobius"/>
    </source>
</evidence>
<name>A0A8D9CMB0_BRACM</name>
<sequence>MVSVLRSSLTRVEKSAIGFLNGNRFNATTPLIHLCAMNSSLMGSFCLSVSPPIYIGSFLKGFNTLKISRTMNPNIKTFYGCNIALAWMISCFYLMSFTVTKVLRPEALDPESILDGNLDEEAEDGKGKSADEKVKKSSDVVESAEV</sequence>
<feature type="compositionally biased region" description="Basic and acidic residues" evidence="1">
    <location>
        <begin position="124"/>
        <end position="139"/>
    </location>
</feature>
<feature type="region of interest" description="Disordered" evidence="1">
    <location>
        <begin position="114"/>
        <end position="146"/>
    </location>
</feature>